<dbReference type="PANTHER" id="PTHR32212">
    <property type="entry name" value="CYCLIN-LIKE F-BOX"/>
    <property type="match status" value="1"/>
</dbReference>
<keyword evidence="3" id="KW-1185">Reference proteome</keyword>
<sequence>MSELPEDVIHKILTRIEPSKEAAKTSVLSQRWANLWRSYPVLEFDDTQFATKKSAKRFAAALIGRGCVQSRWDYYCPIRIPIPATVSALPLVPRNRCPTPPAARSV</sequence>
<name>A0AAV0R206_9ROSI</name>
<proteinExistence type="predicted"/>
<feature type="domain" description="F-box" evidence="1">
    <location>
        <begin position="1"/>
        <end position="47"/>
    </location>
</feature>
<accession>A0AAV0R206</accession>
<dbReference type="PROSITE" id="PS50181">
    <property type="entry name" value="FBOX"/>
    <property type="match status" value="1"/>
</dbReference>
<dbReference type="EMBL" id="CAMGYJ010000010">
    <property type="protein sequence ID" value="CAI0550383.1"/>
    <property type="molecule type" value="Genomic_DNA"/>
</dbReference>
<evidence type="ECO:0000313" key="2">
    <source>
        <dbReference type="EMBL" id="CAI0550383.1"/>
    </source>
</evidence>
<dbReference type="SMART" id="SM00256">
    <property type="entry name" value="FBOX"/>
    <property type="match status" value="1"/>
</dbReference>
<dbReference type="Proteomes" id="UP001154282">
    <property type="component" value="Unassembled WGS sequence"/>
</dbReference>
<reference evidence="2" key="1">
    <citation type="submission" date="2022-08" db="EMBL/GenBank/DDBJ databases">
        <authorList>
            <person name="Gutierrez-Valencia J."/>
        </authorList>
    </citation>
    <scope>NUCLEOTIDE SEQUENCE</scope>
</reference>
<dbReference type="CDD" id="cd22160">
    <property type="entry name" value="F-box_AtFBL13-like"/>
    <property type="match status" value="1"/>
</dbReference>
<dbReference type="Pfam" id="PF00646">
    <property type="entry name" value="F-box"/>
    <property type="match status" value="1"/>
</dbReference>
<gene>
    <name evidence="2" type="ORF">LITE_LOCUS45526</name>
</gene>
<dbReference type="AlphaFoldDB" id="A0AAV0R206"/>
<dbReference type="PANTHER" id="PTHR32212:SF234">
    <property type="entry name" value="F-BOX_LRR-REPEAT PROTEIN 13-LIKE"/>
    <property type="match status" value="1"/>
</dbReference>
<comment type="caution">
    <text evidence="2">The sequence shown here is derived from an EMBL/GenBank/DDBJ whole genome shotgun (WGS) entry which is preliminary data.</text>
</comment>
<protein>
    <recommendedName>
        <fullName evidence="1">F-box domain-containing protein</fullName>
    </recommendedName>
</protein>
<dbReference type="InterPro" id="IPR036047">
    <property type="entry name" value="F-box-like_dom_sf"/>
</dbReference>
<organism evidence="2 3">
    <name type="scientific">Linum tenue</name>
    <dbReference type="NCBI Taxonomy" id="586396"/>
    <lineage>
        <taxon>Eukaryota</taxon>
        <taxon>Viridiplantae</taxon>
        <taxon>Streptophyta</taxon>
        <taxon>Embryophyta</taxon>
        <taxon>Tracheophyta</taxon>
        <taxon>Spermatophyta</taxon>
        <taxon>Magnoliopsida</taxon>
        <taxon>eudicotyledons</taxon>
        <taxon>Gunneridae</taxon>
        <taxon>Pentapetalae</taxon>
        <taxon>rosids</taxon>
        <taxon>fabids</taxon>
        <taxon>Malpighiales</taxon>
        <taxon>Linaceae</taxon>
        <taxon>Linum</taxon>
    </lineage>
</organism>
<dbReference type="InterPro" id="IPR001810">
    <property type="entry name" value="F-box_dom"/>
</dbReference>
<dbReference type="InterPro" id="IPR053781">
    <property type="entry name" value="F-box_AtFBL13-like"/>
</dbReference>
<evidence type="ECO:0000259" key="1">
    <source>
        <dbReference type="PROSITE" id="PS50181"/>
    </source>
</evidence>
<evidence type="ECO:0000313" key="3">
    <source>
        <dbReference type="Proteomes" id="UP001154282"/>
    </source>
</evidence>
<dbReference type="SUPFAM" id="SSF81383">
    <property type="entry name" value="F-box domain"/>
    <property type="match status" value="1"/>
</dbReference>